<evidence type="ECO:0000313" key="2">
    <source>
        <dbReference type="Proteomes" id="UP000187412"/>
    </source>
</evidence>
<evidence type="ECO:0008006" key="3">
    <source>
        <dbReference type="Google" id="ProtNLM"/>
    </source>
</evidence>
<protein>
    <recommendedName>
        <fullName evidence="3">PPM-type phosphatase domain-containing protein</fullName>
    </recommendedName>
</protein>
<comment type="caution">
    <text evidence="1">The sequence shown here is derived from an EMBL/GenBank/DDBJ whole genome shotgun (WGS) entry which is preliminary data.</text>
</comment>
<dbReference type="InterPro" id="IPR036457">
    <property type="entry name" value="PPM-type-like_dom_sf"/>
</dbReference>
<dbReference type="SUPFAM" id="SSF81606">
    <property type="entry name" value="PP2C-like"/>
    <property type="match status" value="1"/>
</dbReference>
<gene>
    <name evidence="1" type="ORF">BSK56_26275</name>
</gene>
<sequence>MRLFQIDQRLEYPLSSLQAGPYSIRCTYARSRETRQGDDVGQDYITYKVTDDSILFCVCDGVSQSFYGNLAAKYLGDSLLQFISESDCFNSADSEVVKYKLSSGLQQMTAPATNMINHYELPSHIGGLFREVLEEKRLKGSETTFVCGKISYTADSNKVQITVAWLGDTAIRLFDHGTEIPGLVSGFSQWNRWSTCHGVMGEGPSILTMDLAKGSGGPNCIQIFTDGLMGYRNWKRYPENAELRQMIETSYNHVASDDVSFLEIRWD</sequence>
<accession>A0ABX3H3N2</accession>
<name>A0ABX3H3N2_PAEBO</name>
<proteinExistence type="predicted"/>
<dbReference type="Proteomes" id="UP000187412">
    <property type="component" value="Unassembled WGS sequence"/>
</dbReference>
<keyword evidence="2" id="KW-1185">Reference proteome</keyword>
<dbReference type="EMBL" id="MPTB01000042">
    <property type="protein sequence ID" value="OMD41982.1"/>
    <property type="molecule type" value="Genomic_DNA"/>
</dbReference>
<evidence type="ECO:0000313" key="1">
    <source>
        <dbReference type="EMBL" id="OMD41982.1"/>
    </source>
</evidence>
<organism evidence="1 2">
    <name type="scientific">Paenibacillus borealis</name>
    <dbReference type="NCBI Taxonomy" id="160799"/>
    <lineage>
        <taxon>Bacteria</taxon>
        <taxon>Bacillati</taxon>
        <taxon>Bacillota</taxon>
        <taxon>Bacilli</taxon>
        <taxon>Bacillales</taxon>
        <taxon>Paenibacillaceae</taxon>
        <taxon>Paenibacillus</taxon>
    </lineage>
</organism>
<reference evidence="1 2" key="1">
    <citation type="submission" date="2016-10" db="EMBL/GenBank/DDBJ databases">
        <title>Paenibacillus species isolates.</title>
        <authorList>
            <person name="Beno S.M."/>
        </authorList>
    </citation>
    <scope>NUCLEOTIDE SEQUENCE [LARGE SCALE GENOMIC DNA]</scope>
    <source>
        <strain evidence="1 2">FSL H7-0744</strain>
    </source>
</reference>
<dbReference type="Gene3D" id="3.60.40.10">
    <property type="entry name" value="PPM-type phosphatase domain"/>
    <property type="match status" value="1"/>
</dbReference>